<evidence type="ECO:0000256" key="3">
    <source>
        <dbReference type="ARBA" id="ARBA00022448"/>
    </source>
</evidence>
<keyword evidence="6" id="KW-0029">Amino-acid transport</keyword>
<dbReference type="InterPro" id="IPR010065">
    <property type="entry name" value="AA_ABC_transptr_permease_3TM"/>
</dbReference>
<dbReference type="GO" id="GO:0043190">
    <property type="term" value="C:ATP-binding cassette (ABC) transporter complex"/>
    <property type="evidence" value="ECO:0007669"/>
    <property type="project" value="InterPro"/>
</dbReference>
<evidence type="ECO:0000256" key="2">
    <source>
        <dbReference type="ARBA" id="ARBA00010072"/>
    </source>
</evidence>
<dbReference type="CDD" id="cd06261">
    <property type="entry name" value="TM_PBP2"/>
    <property type="match status" value="1"/>
</dbReference>
<dbReference type="STRING" id="317619.GCA_000332315_01915"/>
<dbReference type="OrthoDB" id="9805999at2"/>
<comment type="subcellular location">
    <subcellularLocation>
        <location evidence="1 9">Cell membrane</location>
        <topology evidence="1 9">Multi-pass membrane protein</topology>
    </subcellularLocation>
</comment>
<name>A0A0M2PQW9_PROHO</name>
<dbReference type="GO" id="GO:0006865">
    <property type="term" value="P:amino acid transport"/>
    <property type="evidence" value="ECO:0007669"/>
    <property type="project" value="UniProtKB-KW"/>
</dbReference>
<dbReference type="eggNOG" id="COG4597">
    <property type="taxonomic scope" value="Bacteria"/>
</dbReference>
<dbReference type="EMBL" id="AJTX02000006">
    <property type="protein sequence ID" value="KKI98925.1"/>
    <property type="molecule type" value="Genomic_DNA"/>
</dbReference>
<feature type="transmembrane region" description="Helical" evidence="9">
    <location>
        <begin position="50"/>
        <end position="70"/>
    </location>
</feature>
<evidence type="ECO:0000256" key="6">
    <source>
        <dbReference type="ARBA" id="ARBA00022970"/>
    </source>
</evidence>
<dbReference type="RefSeq" id="WP_017712380.1">
    <property type="nucleotide sequence ID" value="NZ_KB235937.1"/>
</dbReference>
<dbReference type="Gene3D" id="1.10.3720.10">
    <property type="entry name" value="MetI-like"/>
    <property type="match status" value="1"/>
</dbReference>
<feature type="domain" description="ABC transmembrane type-1" evidence="10">
    <location>
        <begin position="86"/>
        <end position="376"/>
    </location>
</feature>
<feature type="transmembrane region" description="Helical" evidence="9">
    <location>
        <begin position="133"/>
        <end position="149"/>
    </location>
</feature>
<dbReference type="PROSITE" id="PS50928">
    <property type="entry name" value="ABC_TM1"/>
    <property type="match status" value="1"/>
</dbReference>
<dbReference type="GO" id="GO:0022857">
    <property type="term" value="F:transmembrane transporter activity"/>
    <property type="evidence" value="ECO:0007669"/>
    <property type="project" value="InterPro"/>
</dbReference>
<feature type="transmembrane region" description="Helical" evidence="9">
    <location>
        <begin position="258"/>
        <end position="280"/>
    </location>
</feature>
<dbReference type="InterPro" id="IPR043429">
    <property type="entry name" value="ArtM/GltK/GlnP/TcyL/YhdX-like"/>
</dbReference>
<comment type="similarity">
    <text evidence="2">Belongs to the binding-protein-dependent transport system permease family. HisMQ subfamily.</text>
</comment>
<evidence type="ECO:0000259" key="10">
    <source>
        <dbReference type="PROSITE" id="PS50928"/>
    </source>
</evidence>
<feature type="transmembrane region" description="Helical" evidence="9">
    <location>
        <begin position="90"/>
        <end position="112"/>
    </location>
</feature>
<proteinExistence type="inferred from homology"/>
<keyword evidence="12" id="KW-1185">Reference proteome</keyword>
<evidence type="ECO:0000313" key="12">
    <source>
        <dbReference type="Proteomes" id="UP000034681"/>
    </source>
</evidence>
<evidence type="ECO:0000256" key="7">
    <source>
        <dbReference type="ARBA" id="ARBA00022989"/>
    </source>
</evidence>
<evidence type="ECO:0000313" key="11">
    <source>
        <dbReference type="EMBL" id="KKI98925.1"/>
    </source>
</evidence>
<dbReference type="Proteomes" id="UP000034681">
    <property type="component" value="Unassembled WGS sequence"/>
</dbReference>
<feature type="transmembrane region" description="Helical" evidence="9">
    <location>
        <begin position="218"/>
        <end position="238"/>
    </location>
</feature>
<feature type="transmembrane region" description="Helical" evidence="9">
    <location>
        <begin position="180"/>
        <end position="198"/>
    </location>
</feature>
<keyword evidence="3 9" id="KW-0813">Transport</keyword>
<feature type="transmembrane region" description="Helical" evidence="9">
    <location>
        <begin position="20"/>
        <end position="38"/>
    </location>
</feature>
<dbReference type="InterPro" id="IPR000515">
    <property type="entry name" value="MetI-like"/>
</dbReference>
<gene>
    <name evidence="11" type="ORF">PROH_13905</name>
</gene>
<evidence type="ECO:0000256" key="9">
    <source>
        <dbReference type="RuleBase" id="RU363032"/>
    </source>
</evidence>
<keyword evidence="8 9" id="KW-0472">Membrane</keyword>
<dbReference type="PANTHER" id="PTHR30614:SF37">
    <property type="entry name" value="AMINO-ACID ABC TRANSPORTER PERMEASE PROTEIN YHDX-RELATED"/>
    <property type="match status" value="1"/>
</dbReference>
<dbReference type="Pfam" id="PF00528">
    <property type="entry name" value="BPD_transp_1"/>
    <property type="match status" value="1"/>
</dbReference>
<comment type="caution">
    <text evidence="11">The sequence shown here is derived from an EMBL/GenBank/DDBJ whole genome shotgun (WGS) entry which is preliminary data.</text>
</comment>
<protein>
    <submittedName>
        <fullName evidence="11">Amino acid ABC transporter permease</fullName>
    </submittedName>
</protein>
<feature type="transmembrane region" description="Helical" evidence="9">
    <location>
        <begin position="357"/>
        <end position="379"/>
    </location>
</feature>
<keyword evidence="5 9" id="KW-0812">Transmembrane</keyword>
<accession>A0A0M2PQW9</accession>
<evidence type="ECO:0000256" key="8">
    <source>
        <dbReference type="ARBA" id="ARBA00023136"/>
    </source>
</evidence>
<reference evidence="11" key="1">
    <citation type="submission" date="2012-04" db="EMBL/GenBank/DDBJ databases">
        <authorList>
            <person name="Borisov I.G."/>
            <person name="Ivanikova N.V."/>
            <person name="Pinevich A.V."/>
        </authorList>
    </citation>
    <scope>NUCLEOTIDE SEQUENCE</scope>
    <source>
        <strain evidence="11">CALU 1027</strain>
    </source>
</reference>
<evidence type="ECO:0000256" key="4">
    <source>
        <dbReference type="ARBA" id="ARBA00022475"/>
    </source>
</evidence>
<dbReference type="InterPro" id="IPR035906">
    <property type="entry name" value="MetI-like_sf"/>
</dbReference>
<organism evidence="11 12">
    <name type="scientific">Prochlorothrix hollandica PCC 9006 = CALU 1027</name>
    <dbReference type="NCBI Taxonomy" id="317619"/>
    <lineage>
        <taxon>Bacteria</taxon>
        <taxon>Bacillati</taxon>
        <taxon>Cyanobacteriota</taxon>
        <taxon>Cyanophyceae</taxon>
        <taxon>Prochlorotrichales</taxon>
        <taxon>Prochlorotrichaceae</taxon>
        <taxon>Prochlorothrix</taxon>
    </lineage>
</organism>
<keyword evidence="4" id="KW-1003">Cell membrane</keyword>
<sequence>MTANESQTTPLWRDDRVWKIIFQGVVLALVFGGYALLFHNFNLNLRRTGLVFSFSFLKSPAGFSIGETLIDYSATDPYGRAIVAGVLNTFKIIILGLVATSVVGTVVGIASFSQNWLVRKLSQVYVEVIRNTPLLLQLLFWYFVVFLSLPRPREPLQLPGSIFMSRAAIQLPWPILDRGFYLWLGLLAITLVVSLVVWRWRTYLMVEQGSPAQTQLGIFVLLWVAMVLMVTVAFQWDFPTLDPSGRSTGGLQLSVEYAGVLVGLVVYTAAFIAEIVRGGVQSVSNGQWEAARSLGLQQGLVMRLVVLPQALRVIIPPLNSQYMNLAKNSSLALAIGYPDLFSVSSTTLNQTGRPLEVFIVLMATYLIINLSISLVMNGFNRWVQLRER</sequence>
<evidence type="ECO:0000256" key="1">
    <source>
        <dbReference type="ARBA" id="ARBA00004651"/>
    </source>
</evidence>
<dbReference type="AlphaFoldDB" id="A0A0M2PQW9"/>
<dbReference type="SUPFAM" id="SSF161098">
    <property type="entry name" value="MetI-like"/>
    <property type="match status" value="2"/>
</dbReference>
<keyword evidence="7 9" id="KW-1133">Transmembrane helix</keyword>
<dbReference type="NCBIfam" id="TIGR01726">
    <property type="entry name" value="HEQRo_perm_3TM"/>
    <property type="match status" value="1"/>
</dbReference>
<dbReference type="PANTHER" id="PTHR30614">
    <property type="entry name" value="MEMBRANE COMPONENT OF AMINO ACID ABC TRANSPORTER"/>
    <property type="match status" value="1"/>
</dbReference>
<evidence type="ECO:0000256" key="5">
    <source>
        <dbReference type="ARBA" id="ARBA00022692"/>
    </source>
</evidence>